<dbReference type="InterPro" id="IPR000663">
    <property type="entry name" value="Natr_peptide"/>
</dbReference>
<dbReference type="Pfam" id="PF00212">
    <property type="entry name" value="ANP"/>
    <property type="match status" value="1"/>
</dbReference>
<dbReference type="GO" id="GO:0006182">
    <property type="term" value="P:cGMP biosynthetic process"/>
    <property type="evidence" value="ECO:0007669"/>
    <property type="project" value="TreeGrafter"/>
</dbReference>
<evidence type="ECO:0000256" key="1">
    <source>
        <dbReference type="ARBA" id="ARBA00004613"/>
    </source>
</evidence>
<comment type="subcellular location">
    <subcellularLocation>
        <location evidence="1">Secreted</location>
    </subcellularLocation>
</comment>
<dbReference type="PROSITE" id="PS00263">
    <property type="entry name" value="NATRIURETIC_PEPTIDE"/>
    <property type="match status" value="1"/>
</dbReference>
<dbReference type="GO" id="GO:0019934">
    <property type="term" value="P:cGMP-mediated signaling"/>
    <property type="evidence" value="ECO:0007669"/>
    <property type="project" value="TreeGrafter"/>
</dbReference>
<feature type="region of interest" description="Disordered" evidence="7">
    <location>
        <begin position="35"/>
        <end position="72"/>
    </location>
</feature>
<comment type="similarity">
    <text evidence="2">Belongs to the natriuretic peptide family.</text>
</comment>
<sequence>MHVTRKQLTPLRSTGTRAKSVPDLQSLKQILEDFNTAPYYSSEEMEREARDGRNKSEPDENLQARVEPVQEGRTEELLRCPAGEDRLLQRAGMLKASTGVESSRSQRLHQVIVVSNTGALLTGMLSEELTPRIKEVEVRNRELEVQAMHQRRTSQAVVKAHKFLGYLNASKLITAPTLSKMFAQVMSELSVKYHVSSAYHPQSGHTGALSIMLRFLALTSTLPQSPRTQRNMHLSFVPLCGLLILNLHLSCALPISSGLTDTDMDILKVLLHRLQESVAAQTEVEQRVPAEREELDRLSVEEAADAQQPQIGLDEAAIREFFSAKNLKNVRNDSSKRSSGCFGRRMDRIGSMSSLGCNTVGRFNSK</sequence>
<feature type="compositionally biased region" description="Polar residues" evidence="7">
    <location>
        <begin position="1"/>
        <end position="17"/>
    </location>
</feature>
<keyword evidence="4" id="KW-0732">Signal</keyword>
<reference evidence="8 9" key="1">
    <citation type="journal article" date="2021" name="Sci. Rep.">
        <title>Chromosome anchoring in Senegalese sole (Solea senegalensis) reveals sex-associated markers and genome rearrangements in flatfish.</title>
        <authorList>
            <person name="Guerrero-Cozar I."/>
            <person name="Gomez-Garrido J."/>
            <person name="Berbel C."/>
            <person name="Martinez-Blanch J.F."/>
            <person name="Alioto T."/>
            <person name="Claros M.G."/>
            <person name="Gagnaire P.A."/>
            <person name="Manchado M."/>
        </authorList>
    </citation>
    <scope>NUCLEOTIDE SEQUENCE [LARGE SCALE GENOMIC DNA]</scope>
    <source>
        <strain evidence="8">Sse05_10M</strain>
    </source>
</reference>
<dbReference type="GO" id="GO:0007168">
    <property type="term" value="P:receptor guanylyl cyclase signaling pathway"/>
    <property type="evidence" value="ECO:0007669"/>
    <property type="project" value="TreeGrafter"/>
</dbReference>
<evidence type="ECO:0000256" key="6">
    <source>
        <dbReference type="ARBA" id="ARBA00023157"/>
    </source>
</evidence>
<evidence type="ECO:0000256" key="4">
    <source>
        <dbReference type="ARBA" id="ARBA00022729"/>
    </source>
</evidence>
<keyword evidence="9" id="KW-1185">Reference proteome</keyword>
<evidence type="ECO:0000256" key="3">
    <source>
        <dbReference type="ARBA" id="ARBA00022525"/>
    </source>
</evidence>
<evidence type="ECO:0000313" key="9">
    <source>
        <dbReference type="Proteomes" id="UP000693946"/>
    </source>
</evidence>
<evidence type="ECO:0000256" key="2">
    <source>
        <dbReference type="ARBA" id="ARBA00009041"/>
    </source>
</evidence>
<keyword evidence="5" id="KW-0838">Vasoactive</keyword>
<protein>
    <submittedName>
        <fullName evidence="8">Brain natriuretic peptide-like</fullName>
    </submittedName>
</protein>
<dbReference type="SMART" id="SM00183">
    <property type="entry name" value="NAT_PEP"/>
    <property type="match status" value="1"/>
</dbReference>
<evidence type="ECO:0000313" key="8">
    <source>
        <dbReference type="EMBL" id="KAG7520515.1"/>
    </source>
</evidence>
<dbReference type="PANTHER" id="PTHR14066">
    <property type="entry name" value="ATRIAL NATRIURETIC FACTOR PRECURSOR"/>
    <property type="match status" value="1"/>
</dbReference>
<dbReference type="GO" id="GO:0097746">
    <property type="term" value="P:blood vessel diameter maintenance"/>
    <property type="evidence" value="ECO:0007669"/>
    <property type="project" value="UniProtKB-KW"/>
</dbReference>
<evidence type="ECO:0000256" key="7">
    <source>
        <dbReference type="SAM" id="MobiDB-lite"/>
    </source>
</evidence>
<name>A0AAV6STU6_SOLSE</name>
<dbReference type="EMBL" id="JAGKHQ010000003">
    <property type="protein sequence ID" value="KAG7520515.1"/>
    <property type="molecule type" value="Genomic_DNA"/>
</dbReference>
<dbReference type="GO" id="GO:0051427">
    <property type="term" value="F:hormone receptor binding"/>
    <property type="evidence" value="ECO:0007669"/>
    <property type="project" value="TreeGrafter"/>
</dbReference>
<dbReference type="InterPro" id="IPR050787">
    <property type="entry name" value="Natriuretic_peptide"/>
</dbReference>
<dbReference type="GO" id="GO:0003085">
    <property type="term" value="P:negative regulation of systemic arterial blood pressure"/>
    <property type="evidence" value="ECO:0007669"/>
    <property type="project" value="TreeGrafter"/>
</dbReference>
<dbReference type="PANTHER" id="PTHR14066:SF10">
    <property type="entry name" value="NATRIURETIC PEPTIDES B"/>
    <property type="match status" value="1"/>
</dbReference>
<evidence type="ECO:0000256" key="5">
    <source>
        <dbReference type="ARBA" id="ARBA00022858"/>
    </source>
</evidence>
<keyword evidence="3" id="KW-0964">Secreted</keyword>
<organism evidence="8 9">
    <name type="scientific">Solea senegalensis</name>
    <name type="common">Senegalese sole</name>
    <dbReference type="NCBI Taxonomy" id="28829"/>
    <lineage>
        <taxon>Eukaryota</taxon>
        <taxon>Metazoa</taxon>
        <taxon>Chordata</taxon>
        <taxon>Craniata</taxon>
        <taxon>Vertebrata</taxon>
        <taxon>Euteleostomi</taxon>
        <taxon>Actinopterygii</taxon>
        <taxon>Neopterygii</taxon>
        <taxon>Teleostei</taxon>
        <taxon>Neoteleostei</taxon>
        <taxon>Acanthomorphata</taxon>
        <taxon>Carangaria</taxon>
        <taxon>Pleuronectiformes</taxon>
        <taxon>Pleuronectoidei</taxon>
        <taxon>Soleidae</taxon>
        <taxon>Solea</taxon>
    </lineage>
</organism>
<dbReference type="GO" id="GO:0007218">
    <property type="term" value="P:neuropeptide signaling pathway"/>
    <property type="evidence" value="ECO:0007669"/>
    <property type="project" value="TreeGrafter"/>
</dbReference>
<feature type="compositionally biased region" description="Basic and acidic residues" evidence="7">
    <location>
        <begin position="47"/>
        <end position="58"/>
    </location>
</feature>
<dbReference type="AlphaFoldDB" id="A0AAV6STU6"/>
<dbReference type="GO" id="GO:0005615">
    <property type="term" value="C:extracellular space"/>
    <property type="evidence" value="ECO:0007669"/>
    <property type="project" value="TreeGrafter"/>
</dbReference>
<keyword evidence="6" id="KW-1015">Disulfide bond</keyword>
<dbReference type="InterPro" id="IPR030480">
    <property type="entry name" value="Natr_peptide_CS"/>
</dbReference>
<dbReference type="GO" id="GO:0005737">
    <property type="term" value="C:cytoplasm"/>
    <property type="evidence" value="ECO:0007669"/>
    <property type="project" value="TreeGrafter"/>
</dbReference>
<gene>
    <name evidence="8" type="ORF">JOB18_030965</name>
</gene>
<feature type="region of interest" description="Disordered" evidence="7">
    <location>
        <begin position="1"/>
        <end position="22"/>
    </location>
</feature>
<accession>A0AAV6STU6</accession>
<dbReference type="Proteomes" id="UP000693946">
    <property type="component" value="Linkage Group LG11"/>
</dbReference>
<proteinExistence type="inferred from homology"/>
<comment type="caution">
    <text evidence="8">The sequence shown here is derived from an EMBL/GenBank/DDBJ whole genome shotgun (WGS) entry which is preliminary data.</text>
</comment>
<dbReference type="GO" id="GO:0005179">
    <property type="term" value="F:hormone activity"/>
    <property type="evidence" value="ECO:0007669"/>
    <property type="project" value="InterPro"/>
</dbReference>